<evidence type="ECO:0000256" key="5">
    <source>
        <dbReference type="ARBA" id="ARBA00046278"/>
    </source>
</evidence>
<dbReference type="PROSITE" id="PS51419">
    <property type="entry name" value="RAB"/>
    <property type="match status" value="1"/>
</dbReference>
<organism evidence="6 7">
    <name type="scientific">Trichonephila clavata</name>
    <name type="common">Joro spider</name>
    <name type="synonym">Nephila clavata</name>
    <dbReference type="NCBI Taxonomy" id="2740835"/>
    <lineage>
        <taxon>Eukaryota</taxon>
        <taxon>Metazoa</taxon>
        <taxon>Ecdysozoa</taxon>
        <taxon>Arthropoda</taxon>
        <taxon>Chelicerata</taxon>
        <taxon>Arachnida</taxon>
        <taxon>Araneae</taxon>
        <taxon>Araneomorphae</taxon>
        <taxon>Entelegynae</taxon>
        <taxon>Araneoidea</taxon>
        <taxon>Nephilidae</taxon>
        <taxon>Trichonephila</taxon>
    </lineage>
</organism>
<dbReference type="GO" id="GO:0016020">
    <property type="term" value="C:membrane"/>
    <property type="evidence" value="ECO:0007669"/>
    <property type="project" value="InterPro"/>
</dbReference>
<dbReference type="Pfam" id="PF00071">
    <property type="entry name" value="Ras"/>
    <property type="match status" value="1"/>
</dbReference>
<dbReference type="SUPFAM" id="SSF52540">
    <property type="entry name" value="P-loop containing nucleoside triphosphate hydrolases"/>
    <property type="match status" value="1"/>
</dbReference>
<proteinExistence type="predicted"/>
<dbReference type="SMART" id="SM00173">
    <property type="entry name" value="RAS"/>
    <property type="match status" value="1"/>
</dbReference>
<keyword evidence="3" id="KW-0342">GTP-binding</keyword>
<dbReference type="InterPro" id="IPR001806">
    <property type="entry name" value="Small_GTPase"/>
</dbReference>
<protein>
    <submittedName>
        <fullName evidence="6">Uncharacterized protein</fullName>
    </submittedName>
</protein>
<comment type="caution">
    <text evidence="6">The sequence shown here is derived from an EMBL/GenBank/DDBJ whole genome shotgun (WGS) entry which is preliminary data.</text>
</comment>
<evidence type="ECO:0000313" key="6">
    <source>
        <dbReference type="EMBL" id="GFR03202.1"/>
    </source>
</evidence>
<dbReference type="Proteomes" id="UP000887116">
    <property type="component" value="Unassembled WGS sequence"/>
</dbReference>
<dbReference type="SMART" id="SM00175">
    <property type="entry name" value="RAB"/>
    <property type="match status" value="1"/>
</dbReference>
<dbReference type="PANTHER" id="PTHR24070">
    <property type="entry name" value="RAS, DI-RAS, AND RHEB FAMILY MEMBERS OF SMALL GTPASE SUPERFAMILY"/>
    <property type="match status" value="1"/>
</dbReference>
<evidence type="ECO:0000256" key="3">
    <source>
        <dbReference type="ARBA" id="ARBA00023134"/>
    </source>
</evidence>
<dbReference type="PRINTS" id="PR00449">
    <property type="entry name" value="RASTRNSFRMNG"/>
</dbReference>
<accession>A0A8X6LCB2</accession>
<reference evidence="6" key="1">
    <citation type="submission" date="2020-07" db="EMBL/GenBank/DDBJ databases">
        <title>Multicomponent nature underlies the extraordinary mechanical properties of spider dragline silk.</title>
        <authorList>
            <person name="Kono N."/>
            <person name="Nakamura H."/>
            <person name="Mori M."/>
            <person name="Yoshida Y."/>
            <person name="Ohtoshi R."/>
            <person name="Malay A.D."/>
            <person name="Moran D.A.P."/>
            <person name="Tomita M."/>
            <person name="Numata K."/>
            <person name="Arakawa K."/>
        </authorList>
    </citation>
    <scope>NUCLEOTIDE SEQUENCE</scope>
</reference>
<dbReference type="EMBL" id="BMAO01005689">
    <property type="protein sequence ID" value="GFR03202.1"/>
    <property type="molecule type" value="Genomic_DNA"/>
</dbReference>
<dbReference type="SMART" id="SM00174">
    <property type="entry name" value="RHO"/>
    <property type="match status" value="1"/>
</dbReference>
<evidence type="ECO:0000313" key="7">
    <source>
        <dbReference type="Proteomes" id="UP000887116"/>
    </source>
</evidence>
<dbReference type="Gene3D" id="3.40.50.300">
    <property type="entry name" value="P-loop containing nucleotide triphosphate hydrolases"/>
    <property type="match status" value="1"/>
</dbReference>
<name>A0A8X6LCB2_TRICU</name>
<dbReference type="InterPro" id="IPR020849">
    <property type="entry name" value="Small_GTPase_Ras-type"/>
</dbReference>
<dbReference type="GO" id="GO:0005525">
    <property type="term" value="F:GTP binding"/>
    <property type="evidence" value="ECO:0007669"/>
    <property type="project" value="UniProtKB-KW"/>
</dbReference>
<dbReference type="NCBIfam" id="TIGR00231">
    <property type="entry name" value="small_GTP"/>
    <property type="match status" value="1"/>
</dbReference>
<dbReference type="GO" id="GO:0007165">
    <property type="term" value="P:signal transduction"/>
    <property type="evidence" value="ECO:0007669"/>
    <property type="project" value="InterPro"/>
</dbReference>
<keyword evidence="4" id="KW-0449">Lipoprotein</keyword>
<dbReference type="PROSITE" id="PS51421">
    <property type="entry name" value="RAS"/>
    <property type="match status" value="1"/>
</dbReference>
<keyword evidence="2" id="KW-0547">Nucleotide-binding</keyword>
<comment type="subcellular location">
    <subcellularLocation>
        <location evidence="5">Endomembrane system</location>
        <topology evidence="5">Lipid-anchor</topology>
        <orientation evidence="5">Cytoplasmic side</orientation>
    </subcellularLocation>
</comment>
<keyword evidence="7" id="KW-1185">Reference proteome</keyword>
<gene>
    <name evidence="6" type="primary">drn-1</name>
    <name evidence="6" type="ORF">TNCT_270181</name>
</gene>
<dbReference type="InterPro" id="IPR027417">
    <property type="entry name" value="P-loop_NTPase"/>
</dbReference>
<evidence type="ECO:0000256" key="4">
    <source>
        <dbReference type="ARBA" id="ARBA00023288"/>
    </source>
</evidence>
<dbReference type="InterPro" id="IPR005225">
    <property type="entry name" value="Small_GTP-bd"/>
</dbReference>
<dbReference type="OrthoDB" id="265044at2759"/>
<keyword evidence="1" id="KW-0488">Methylation</keyword>
<evidence type="ECO:0000256" key="1">
    <source>
        <dbReference type="ARBA" id="ARBA00022481"/>
    </source>
</evidence>
<dbReference type="AlphaFoldDB" id="A0A8X6LCB2"/>
<evidence type="ECO:0000256" key="2">
    <source>
        <dbReference type="ARBA" id="ARBA00022741"/>
    </source>
</evidence>
<dbReference type="GO" id="GO:0012505">
    <property type="term" value="C:endomembrane system"/>
    <property type="evidence" value="ECO:0007669"/>
    <property type="project" value="UniProtKB-SubCell"/>
</dbReference>
<dbReference type="GO" id="GO:0003924">
    <property type="term" value="F:GTPase activity"/>
    <property type="evidence" value="ECO:0007669"/>
    <property type="project" value="InterPro"/>
</dbReference>
<sequence length="208" mass="23575">MEQTSWFCGGLLQFFSSCFRTNRQRQNSIRRTSSTFLTGSADNNQLVVVGPAEVGKTSLVNQYLHEAFGRSYTPTIQENHIHLIKTSDGKFHAVNIKDTSGLENFPAMLEHTIRNGRGFILVFALNNAQSFQEAIQLWEHMKTIRGENVPVILVGNKKDLREEREVFETDIKNAIGDNCRSCKYTETSAQEGVSNVFHDLVTLIFELE</sequence>